<dbReference type="PROSITE" id="PS50089">
    <property type="entry name" value="ZF_RING_2"/>
    <property type="match status" value="1"/>
</dbReference>
<dbReference type="Gene3D" id="3.40.50.10190">
    <property type="entry name" value="BRCT domain"/>
    <property type="match status" value="2"/>
</dbReference>
<feature type="region of interest" description="Disordered" evidence="11">
    <location>
        <begin position="361"/>
        <end position="382"/>
    </location>
</feature>
<feature type="compositionally biased region" description="Basic and acidic residues" evidence="11">
    <location>
        <begin position="264"/>
        <end position="281"/>
    </location>
</feature>
<dbReference type="Proteomes" id="UP001153636">
    <property type="component" value="Chromosome 7"/>
</dbReference>
<evidence type="ECO:0000256" key="6">
    <source>
        <dbReference type="ARBA" id="ARBA00022833"/>
    </source>
</evidence>
<feature type="compositionally biased region" description="Basic and acidic residues" evidence="11">
    <location>
        <begin position="361"/>
        <end position="373"/>
    </location>
</feature>
<evidence type="ECO:0000313" key="15">
    <source>
        <dbReference type="Proteomes" id="UP001153636"/>
    </source>
</evidence>
<dbReference type="PROSITE" id="PS50172">
    <property type="entry name" value="BRCT"/>
    <property type="match status" value="2"/>
</dbReference>
<dbReference type="InterPro" id="IPR013083">
    <property type="entry name" value="Znf_RING/FYVE/PHD"/>
</dbReference>
<dbReference type="SUPFAM" id="SSF52113">
    <property type="entry name" value="BRCT domain"/>
    <property type="match status" value="2"/>
</dbReference>
<dbReference type="OrthoDB" id="6105938at2759"/>
<feature type="compositionally biased region" description="Polar residues" evidence="11">
    <location>
        <begin position="980"/>
        <end position="995"/>
    </location>
</feature>
<dbReference type="Pfam" id="PF13920">
    <property type="entry name" value="zf-C3HC4_3"/>
    <property type="match status" value="1"/>
</dbReference>
<dbReference type="GO" id="GO:0004842">
    <property type="term" value="F:ubiquitin-protein transferase activity"/>
    <property type="evidence" value="ECO:0007669"/>
    <property type="project" value="TreeGrafter"/>
</dbReference>
<feature type="region of interest" description="Disordered" evidence="11">
    <location>
        <begin position="488"/>
        <end position="510"/>
    </location>
</feature>
<dbReference type="SMART" id="SM00292">
    <property type="entry name" value="BRCT"/>
    <property type="match status" value="2"/>
</dbReference>
<feature type="compositionally biased region" description="Polar residues" evidence="11">
    <location>
        <begin position="560"/>
        <end position="571"/>
    </location>
</feature>
<dbReference type="GO" id="GO:0008270">
    <property type="term" value="F:zinc ion binding"/>
    <property type="evidence" value="ECO:0007669"/>
    <property type="project" value="UniProtKB-KW"/>
</dbReference>
<feature type="coiled-coil region" evidence="10">
    <location>
        <begin position="576"/>
        <end position="603"/>
    </location>
</feature>
<evidence type="ECO:0008006" key="16">
    <source>
        <dbReference type="Google" id="ProtNLM"/>
    </source>
</evidence>
<feature type="region of interest" description="Disordered" evidence="11">
    <location>
        <begin position="971"/>
        <end position="997"/>
    </location>
</feature>
<dbReference type="GO" id="GO:0000724">
    <property type="term" value="P:double-strand break repair via homologous recombination"/>
    <property type="evidence" value="ECO:0007669"/>
    <property type="project" value="TreeGrafter"/>
</dbReference>
<gene>
    <name evidence="14" type="ORF">PSYICH_LOCUS13818</name>
</gene>
<dbReference type="GO" id="GO:0045944">
    <property type="term" value="P:positive regulation of transcription by RNA polymerase II"/>
    <property type="evidence" value="ECO:0007669"/>
    <property type="project" value="TreeGrafter"/>
</dbReference>
<evidence type="ECO:0000256" key="7">
    <source>
        <dbReference type="ARBA" id="ARBA00023204"/>
    </source>
</evidence>
<keyword evidence="2" id="KW-0479">Metal-binding</keyword>
<evidence type="ECO:0000313" key="14">
    <source>
        <dbReference type="EMBL" id="CAH1113745.1"/>
    </source>
</evidence>
<evidence type="ECO:0000256" key="10">
    <source>
        <dbReference type="SAM" id="Coils"/>
    </source>
</evidence>
<feature type="domain" description="BRCT" evidence="13">
    <location>
        <begin position="1412"/>
        <end position="1511"/>
    </location>
</feature>
<evidence type="ECO:0000256" key="5">
    <source>
        <dbReference type="ARBA" id="ARBA00022771"/>
    </source>
</evidence>
<keyword evidence="5 9" id="KW-0863">Zinc-finger</keyword>
<keyword evidence="8" id="KW-0539">Nucleus</keyword>
<evidence type="ECO:0000256" key="8">
    <source>
        <dbReference type="ARBA" id="ARBA00023242"/>
    </source>
</evidence>
<keyword evidence="4" id="KW-0227">DNA damage</keyword>
<dbReference type="InterPro" id="IPR036420">
    <property type="entry name" value="BRCT_dom_sf"/>
</dbReference>
<evidence type="ECO:0000256" key="9">
    <source>
        <dbReference type="PROSITE-ProRule" id="PRU00175"/>
    </source>
</evidence>
<dbReference type="InterPro" id="IPR017907">
    <property type="entry name" value="Znf_RING_CS"/>
</dbReference>
<feature type="region of interest" description="Disordered" evidence="11">
    <location>
        <begin position="542"/>
        <end position="571"/>
    </location>
</feature>
<dbReference type="InterPro" id="IPR001357">
    <property type="entry name" value="BRCT_dom"/>
</dbReference>
<accession>A0A9P0D4I5</accession>
<evidence type="ECO:0000256" key="2">
    <source>
        <dbReference type="ARBA" id="ARBA00022723"/>
    </source>
</evidence>
<keyword evidence="6" id="KW-0862">Zinc</keyword>
<organism evidence="14 15">
    <name type="scientific">Psylliodes chrysocephalus</name>
    <dbReference type="NCBI Taxonomy" id="3402493"/>
    <lineage>
        <taxon>Eukaryota</taxon>
        <taxon>Metazoa</taxon>
        <taxon>Ecdysozoa</taxon>
        <taxon>Arthropoda</taxon>
        <taxon>Hexapoda</taxon>
        <taxon>Insecta</taxon>
        <taxon>Pterygota</taxon>
        <taxon>Neoptera</taxon>
        <taxon>Endopterygota</taxon>
        <taxon>Coleoptera</taxon>
        <taxon>Polyphaga</taxon>
        <taxon>Cucujiformia</taxon>
        <taxon>Chrysomeloidea</taxon>
        <taxon>Chrysomelidae</taxon>
        <taxon>Galerucinae</taxon>
        <taxon>Alticini</taxon>
        <taxon>Psylliodes</taxon>
    </lineage>
</organism>
<dbReference type="PANTHER" id="PTHR13763:SF0">
    <property type="entry name" value="BREAST CANCER TYPE 1 SUSCEPTIBILITY PROTEIN"/>
    <property type="match status" value="1"/>
</dbReference>
<dbReference type="InterPro" id="IPR031099">
    <property type="entry name" value="BRCA1-associated"/>
</dbReference>
<evidence type="ECO:0000256" key="11">
    <source>
        <dbReference type="SAM" id="MobiDB-lite"/>
    </source>
</evidence>
<keyword evidence="10" id="KW-0175">Coiled coil</keyword>
<dbReference type="EMBL" id="OV651819">
    <property type="protein sequence ID" value="CAH1113745.1"/>
    <property type="molecule type" value="Genomic_DNA"/>
</dbReference>
<sequence>MNEEQLLTFCKEIIKLKEQLKCPICLDIIEETADLECNHRLCNDCYTKQKHKSNECPLCKAAITRRSLAYKDEFANMLGTFLSKICNKIETAKKLTIEEIIHYEMEEPLIRKTARHTSTQLVECKSSPKFISTDLPKKRVYKPLVKDSSLNKSSVVHDRPSCSQEDPFDKLIKKPQGLWFNKKTSRITYTRRKKDKQEDEEYKILDFQNNDTKNAVIQWLHDNRNKFNRLTQTQCYEDFEEPEEVFSIDLPSVSQVNRKSIKHIDISSNKSEKQNKNDSKMKKNSKSRARSLDRDLNKSKKNATRLSDFGLVENYNIEESNTEDMLKKAEENVLINIIEDQYLNKLENELQKSSEKIEANELPKAELSNKENESLTTQSSASGWKRIEKMSKTLNKKGKSPKKLNITLQSSQNANLGKVLKVHLKNDDLHDKGSKNVNSVPKDIEMEDVTANFSKQELEPNFGINSDKKDLSNVSLKQTVNVQEIKDTNIHSRSSNERRKSPMNTNNQEQKVQILSDVIIHKEDPKDVAINIDFYSLPTQKLNNSSEKRDQKTPDRSNTKMDISQLSDSNDSISELTNFSDVMENLKNKLERCLENVDKSKNFTKRNIESIQKHLEKLNEFYSGFQQNKITTTDTGVQTDDLECQEGMSRINNATDTGIQTDDFKCQECSSRINNTTDTGIQTDDFKCQECISNINKESLINNKGRRGIDIATHYSLQDMESQCNITDLLVRDCSQNVRAEQPNTLEENQLEKMSGEGVKSKKSHHDDFEGYFSTLDDKELGKISVDGVQSLKKTQNDDFADSLDILNIETQALEKQYLSNKQAKSPDKPIVIIDEIDPVDQNAIPSSAKNDPNELICSLKSDCLRKNVGNASTKRALSDSDSSDIVVTKKRCNRFIREDLSIEFDASEKPNFDKTEGIVAGLSLESDGENDEEYLDSILKKYNGPAAPTIADQPVDEDCDDIVAQVKQNMQNLKRKSNDSVGSSYKTASPNSRNGLDDDNFFLNKHNLSKLDSDIKMQTELKNDTCDIITETENFEPSLKKPKLKSLDTAFDKGECPKLSMGEESHPLSPIKNNKGTFCPELEDSLDDVDFENILMEEKVKKSESRDIVVGKSNEDDMFSDEDVVETTPQKSKSIVDKRSPTNIAINLSKIFSVVDDVDNAFDACFLPLAPPPGFEDDNDDDTPADITIINVKPNEEKEVTTPTATPEKNLENIQNMMTPLKVKLIKMQHSTPYSQCNTNASTLAISPIVLEKSLFEKAQESHNTIIAKSSEDPSRKRNSILTSDPKQKSILNYIKTPAGSQPKPKPCIACTRLTKDQTQSISLLTNKKLATYSAKFNDTVTHMVVAVDENRKIKDYTMKFVAAVASGLWVIGFEWVQECLKKNAIVPEEPYEVLDDSGNSGPKIARLTRQENPLLKGYQFYCVKSLYSITVEEVEDVITKLGGTTVRNLESLLENDGKTKLIITEGRSTQDFEVYEKWLETYKIVTVDIEWLSRSVGRYKILSVRPYIWCSDDMLDELGYPPYLIEASSSSSFSEQM</sequence>
<keyword evidence="3" id="KW-0677">Repeat</keyword>
<protein>
    <recommendedName>
        <fullName evidence="16">Breast cancer type 1 susceptibility protein homolog</fullName>
    </recommendedName>
</protein>
<dbReference type="PANTHER" id="PTHR13763">
    <property type="entry name" value="BREAST CANCER TYPE 1 SUSCEPTIBILITY PROTEIN BRCA1"/>
    <property type="match status" value="1"/>
</dbReference>
<evidence type="ECO:0000256" key="3">
    <source>
        <dbReference type="ARBA" id="ARBA00022737"/>
    </source>
</evidence>
<feature type="domain" description="BRCT" evidence="13">
    <location>
        <begin position="1332"/>
        <end position="1395"/>
    </location>
</feature>
<comment type="subcellular location">
    <subcellularLocation>
        <location evidence="1">Nucleus</location>
    </subcellularLocation>
</comment>
<evidence type="ECO:0000259" key="13">
    <source>
        <dbReference type="PROSITE" id="PS50172"/>
    </source>
</evidence>
<dbReference type="GO" id="GO:0070531">
    <property type="term" value="C:BRCA1-A complex"/>
    <property type="evidence" value="ECO:0007669"/>
    <property type="project" value="TreeGrafter"/>
</dbReference>
<dbReference type="Gene3D" id="3.30.40.10">
    <property type="entry name" value="Zinc/RING finger domain, C3HC4 (zinc finger)"/>
    <property type="match status" value="1"/>
</dbReference>
<feature type="compositionally biased region" description="Basic and acidic residues" evidence="11">
    <location>
        <begin position="546"/>
        <end position="559"/>
    </location>
</feature>
<name>A0A9P0D4I5_9CUCU</name>
<evidence type="ECO:0000256" key="1">
    <source>
        <dbReference type="ARBA" id="ARBA00004123"/>
    </source>
</evidence>
<keyword evidence="7" id="KW-0234">DNA repair</keyword>
<evidence type="ECO:0000256" key="4">
    <source>
        <dbReference type="ARBA" id="ARBA00022763"/>
    </source>
</evidence>
<keyword evidence="15" id="KW-1185">Reference proteome</keyword>
<dbReference type="SMART" id="SM00184">
    <property type="entry name" value="RING"/>
    <property type="match status" value="1"/>
</dbReference>
<dbReference type="SUPFAM" id="SSF57850">
    <property type="entry name" value="RING/U-box"/>
    <property type="match status" value="1"/>
</dbReference>
<evidence type="ECO:0000259" key="12">
    <source>
        <dbReference type="PROSITE" id="PS50089"/>
    </source>
</evidence>
<proteinExistence type="predicted"/>
<dbReference type="GO" id="GO:0031436">
    <property type="term" value="C:BRCA1-BARD1 complex"/>
    <property type="evidence" value="ECO:0007669"/>
    <property type="project" value="TreeGrafter"/>
</dbReference>
<reference evidence="14" key="1">
    <citation type="submission" date="2022-01" db="EMBL/GenBank/DDBJ databases">
        <authorList>
            <person name="King R."/>
        </authorList>
    </citation>
    <scope>NUCLEOTIDE SEQUENCE</scope>
</reference>
<dbReference type="InterPro" id="IPR001841">
    <property type="entry name" value="Znf_RING"/>
</dbReference>
<dbReference type="PROSITE" id="PS00518">
    <property type="entry name" value="ZF_RING_1"/>
    <property type="match status" value="1"/>
</dbReference>
<feature type="domain" description="RING-type" evidence="12">
    <location>
        <begin position="22"/>
        <end position="60"/>
    </location>
</feature>
<dbReference type="Pfam" id="PF00533">
    <property type="entry name" value="BRCT"/>
    <property type="match status" value="1"/>
</dbReference>
<feature type="region of interest" description="Disordered" evidence="11">
    <location>
        <begin position="264"/>
        <end position="299"/>
    </location>
</feature>
<feature type="compositionally biased region" description="Basic and acidic residues" evidence="11">
    <location>
        <begin position="488"/>
        <end position="500"/>
    </location>
</feature>